<evidence type="ECO:0000256" key="10">
    <source>
        <dbReference type="ARBA" id="ARBA00023204"/>
    </source>
</evidence>
<comment type="similarity">
    <text evidence="2">Belongs to the UVSSA family.</text>
</comment>
<keyword evidence="10" id="KW-0234">DNA repair</keyword>
<proteinExistence type="inferred from homology"/>
<keyword evidence="5" id="KW-0479">Metal-binding</keyword>
<dbReference type="InterPro" id="IPR018610">
    <property type="entry name" value="UVSSA"/>
</dbReference>
<evidence type="ECO:0000313" key="13">
    <source>
        <dbReference type="EMBL" id="CAK8691469.1"/>
    </source>
</evidence>
<feature type="compositionally biased region" description="Polar residues" evidence="11">
    <location>
        <begin position="524"/>
        <end position="535"/>
    </location>
</feature>
<evidence type="ECO:0000256" key="1">
    <source>
        <dbReference type="ARBA" id="ARBA00004286"/>
    </source>
</evidence>
<protein>
    <recommendedName>
        <fullName evidence="3">UV-stimulated scaffold protein A</fullName>
    </recommendedName>
</protein>
<evidence type="ECO:0000313" key="14">
    <source>
        <dbReference type="Proteomes" id="UP001642483"/>
    </source>
</evidence>
<evidence type="ECO:0000256" key="4">
    <source>
        <dbReference type="ARBA" id="ARBA00022454"/>
    </source>
</evidence>
<evidence type="ECO:0000256" key="9">
    <source>
        <dbReference type="ARBA" id="ARBA00023054"/>
    </source>
</evidence>
<evidence type="ECO:0000256" key="5">
    <source>
        <dbReference type="ARBA" id="ARBA00022723"/>
    </source>
</evidence>
<dbReference type="PANTHER" id="PTHR28670:SF1">
    <property type="entry name" value="UV-STIMULATED SCAFFOLD PROTEIN A"/>
    <property type="match status" value="1"/>
</dbReference>
<keyword evidence="9" id="KW-0175">Coiled coil</keyword>
<feature type="compositionally biased region" description="Polar residues" evidence="11">
    <location>
        <begin position="188"/>
        <end position="210"/>
    </location>
</feature>
<dbReference type="Proteomes" id="UP001642483">
    <property type="component" value="Unassembled WGS sequence"/>
</dbReference>
<dbReference type="PANTHER" id="PTHR28670">
    <property type="entry name" value="UV-STIMULATED SCAFFOLD PROTEIN A"/>
    <property type="match status" value="1"/>
</dbReference>
<dbReference type="Pfam" id="PF20867">
    <property type="entry name" value="UVSSA_N"/>
    <property type="match status" value="1"/>
</dbReference>
<keyword evidence="14" id="KW-1185">Reference proteome</keyword>
<evidence type="ECO:0000256" key="2">
    <source>
        <dbReference type="ARBA" id="ARBA00009240"/>
    </source>
</evidence>
<evidence type="ECO:0000256" key="6">
    <source>
        <dbReference type="ARBA" id="ARBA00022763"/>
    </source>
</evidence>
<keyword evidence="6" id="KW-0227">DNA damage</keyword>
<keyword evidence="8" id="KW-0862">Zinc</keyword>
<keyword evidence="7" id="KW-0863">Zinc-finger</keyword>
<feature type="region of interest" description="Disordered" evidence="11">
    <location>
        <begin position="369"/>
        <end position="414"/>
    </location>
</feature>
<dbReference type="InterPro" id="IPR049431">
    <property type="entry name" value="UVSSA_C"/>
</dbReference>
<evidence type="ECO:0000256" key="8">
    <source>
        <dbReference type="ARBA" id="ARBA00022833"/>
    </source>
</evidence>
<feature type="domain" description="UV-stimulated scaffold protein A C-terminal" evidence="12">
    <location>
        <begin position="412"/>
        <end position="526"/>
    </location>
</feature>
<comment type="subcellular location">
    <subcellularLocation>
        <location evidence="1">Chromosome</location>
    </subcellularLocation>
</comment>
<sequence length="630" mass="71508">MRGKSHCKKNNKCVEHVFHLLLTHLEKDHSEIRFSAFQIASELFSRSHLFRTMLLDSFQTFMDLTVETDFDNPLPPPKITADKLKLEALTTIRGWNDKYGIAYRKLKRGFDYLKHVKKINFDQLQNINQTYAQQFRLNQQQIVNATKLDKVVKEIDSNLWEVEACVAEINNGLKLIVPTFLEEDIPSVENSAASNSPQSSGKSGNNTQDRQAYGLPDRGYTLQLNLAEISTINVTQTSDNKAVFARIKDCIKSANRIHLPRLREWLTTGGKCGAPPETMRKLVDVKDTMQKCLDKYNELNGDCESDEEDFDDFIEVPEASSTKRFKSKVSLKAAKKEKLKRSSDTNIWKPLRSDNSMNDPTSYQYALAKQAESRKRAKKEDNFSSQLPRKKEFPAKKSTSHNGTPKKDPLKEKAPVVPFGHDLLTWDKERFKELRQNLKLGATKELDIGHRFWSGHSASEGDSGVSDAALNSLTSRTIEFTGTFEAVIKSCRAPLPNGKLCPRKDRHKCPFHGKIIDRDVLGNPVSSDQPSTSSFMDRPASSDWQDPSFLRDVHAGLGGKIDLSLKRKKGKKKSENGLTNLKTVKNTSRGRLQKKVLQPSSLKRVNETLNQLDMKRNFDKFGNNFNYALH</sequence>
<accession>A0ABP0GLF8</accession>
<evidence type="ECO:0000256" key="11">
    <source>
        <dbReference type="SAM" id="MobiDB-lite"/>
    </source>
</evidence>
<feature type="region of interest" description="Disordered" evidence="11">
    <location>
        <begin position="520"/>
        <end position="540"/>
    </location>
</feature>
<keyword evidence="4" id="KW-0158">Chromosome</keyword>
<comment type="caution">
    <text evidence="13">The sequence shown here is derived from an EMBL/GenBank/DDBJ whole genome shotgun (WGS) entry which is preliminary data.</text>
</comment>
<feature type="compositionally biased region" description="Basic and acidic residues" evidence="11">
    <location>
        <begin position="371"/>
        <end position="382"/>
    </location>
</feature>
<evidence type="ECO:0000256" key="3">
    <source>
        <dbReference type="ARBA" id="ARBA00022111"/>
    </source>
</evidence>
<dbReference type="Pfam" id="PF09740">
    <property type="entry name" value="DUF2043"/>
    <property type="match status" value="1"/>
</dbReference>
<gene>
    <name evidence="13" type="ORF">CVLEPA_LOCUS24173</name>
</gene>
<evidence type="ECO:0000256" key="7">
    <source>
        <dbReference type="ARBA" id="ARBA00022771"/>
    </source>
</evidence>
<dbReference type="EMBL" id="CAWYQH010000119">
    <property type="protein sequence ID" value="CAK8691469.1"/>
    <property type="molecule type" value="Genomic_DNA"/>
</dbReference>
<reference evidence="13 14" key="1">
    <citation type="submission" date="2024-02" db="EMBL/GenBank/DDBJ databases">
        <authorList>
            <person name="Daric V."/>
            <person name="Darras S."/>
        </authorList>
    </citation>
    <scope>NUCLEOTIDE SEQUENCE [LARGE SCALE GENOMIC DNA]</scope>
</reference>
<name>A0ABP0GLF8_CLALP</name>
<organism evidence="13 14">
    <name type="scientific">Clavelina lepadiformis</name>
    <name type="common">Light-bulb sea squirt</name>
    <name type="synonym">Ascidia lepadiformis</name>
    <dbReference type="NCBI Taxonomy" id="159417"/>
    <lineage>
        <taxon>Eukaryota</taxon>
        <taxon>Metazoa</taxon>
        <taxon>Chordata</taxon>
        <taxon>Tunicata</taxon>
        <taxon>Ascidiacea</taxon>
        <taxon>Aplousobranchia</taxon>
        <taxon>Clavelinidae</taxon>
        <taxon>Clavelina</taxon>
    </lineage>
</organism>
<dbReference type="InterPro" id="IPR049408">
    <property type="entry name" value="UVSSA_N_a-solenoid_rpt"/>
</dbReference>
<feature type="region of interest" description="Disordered" evidence="11">
    <location>
        <begin position="188"/>
        <end position="214"/>
    </location>
</feature>
<evidence type="ECO:0000259" key="12">
    <source>
        <dbReference type="Pfam" id="PF09740"/>
    </source>
</evidence>
<feature type="compositionally biased region" description="Basic and acidic residues" evidence="11">
    <location>
        <begin position="405"/>
        <end position="414"/>
    </location>
</feature>